<name>A0ABW2C2E3_9PSEU</name>
<keyword evidence="3" id="KW-1185">Reference proteome</keyword>
<evidence type="ECO:0000256" key="1">
    <source>
        <dbReference type="SAM" id="Phobius"/>
    </source>
</evidence>
<proteinExistence type="predicted"/>
<keyword evidence="1" id="KW-0472">Membrane</keyword>
<keyword evidence="1" id="KW-0812">Transmembrane</keyword>
<dbReference type="Proteomes" id="UP001596337">
    <property type="component" value="Unassembled WGS sequence"/>
</dbReference>
<dbReference type="RefSeq" id="WP_345393495.1">
    <property type="nucleotide sequence ID" value="NZ_BAABLA010000019.1"/>
</dbReference>
<feature type="transmembrane region" description="Helical" evidence="1">
    <location>
        <begin position="6"/>
        <end position="25"/>
    </location>
</feature>
<sequence length="42" mass="4286">MSAGRVLLAATPAQGMLVIYTMGALEAMVTALARRHGGGDRA</sequence>
<accession>A0ABW2C2E3</accession>
<protein>
    <submittedName>
        <fullName evidence="2">Uncharacterized protein</fullName>
    </submittedName>
</protein>
<evidence type="ECO:0000313" key="3">
    <source>
        <dbReference type="Proteomes" id="UP001596337"/>
    </source>
</evidence>
<keyword evidence="1" id="KW-1133">Transmembrane helix</keyword>
<reference evidence="3" key="1">
    <citation type="journal article" date="2019" name="Int. J. Syst. Evol. Microbiol.">
        <title>The Global Catalogue of Microorganisms (GCM) 10K type strain sequencing project: providing services to taxonomists for standard genome sequencing and annotation.</title>
        <authorList>
            <consortium name="The Broad Institute Genomics Platform"/>
            <consortium name="The Broad Institute Genome Sequencing Center for Infectious Disease"/>
            <person name="Wu L."/>
            <person name="Ma J."/>
        </authorList>
    </citation>
    <scope>NUCLEOTIDE SEQUENCE [LARGE SCALE GENOMIC DNA]</scope>
    <source>
        <strain evidence="3">KCTC 32255</strain>
    </source>
</reference>
<gene>
    <name evidence="2" type="ORF">ACFQGD_18340</name>
</gene>
<organism evidence="2 3">
    <name type="scientific">Haloechinothrix salitolerans</name>
    <dbReference type="NCBI Taxonomy" id="926830"/>
    <lineage>
        <taxon>Bacteria</taxon>
        <taxon>Bacillati</taxon>
        <taxon>Actinomycetota</taxon>
        <taxon>Actinomycetes</taxon>
        <taxon>Pseudonocardiales</taxon>
        <taxon>Pseudonocardiaceae</taxon>
        <taxon>Haloechinothrix</taxon>
    </lineage>
</organism>
<comment type="caution">
    <text evidence="2">The sequence shown here is derived from an EMBL/GenBank/DDBJ whole genome shotgun (WGS) entry which is preliminary data.</text>
</comment>
<evidence type="ECO:0000313" key="2">
    <source>
        <dbReference type="EMBL" id="MFC6869108.1"/>
    </source>
</evidence>
<dbReference type="EMBL" id="JBHSXX010000001">
    <property type="protein sequence ID" value="MFC6869108.1"/>
    <property type="molecule type" value="Genomic_DNA"/>
</dbReference>